<organism evidence="1 2">
    <name type="scientific">Mycolicibacterium insubricum</name>
    <dbReference type="NCBI Taxonomy" id="444597"/>
    <lineage>
        <taxon>Bacteria</taxon>
        <taxon>Bacillati</taxon>
        <taxon>Actinomycetota</taxon>
        <taxon>Actinomycetes</taxon>
        <taxon>Mycobacteriales</taxon>
        <taxon>Mycobacteriaceae</taxon>
        <taxon>Mycolicibacterium</taxon>
    </lineage>
</organism>
<dbReference type="STRING" id="444597.BST26_10390"/>
<dbReference type="EMBL" id="MVHS01000020">
    <property type="protein sequence ID" value="ORA70572.1"/>
    <property type="molecule type" value="Genomic_DNA"/>
</dbReference>
<evidence type="ECO:0008006" key="3">
    <source>
        <dbReference type="Google" id="ProtNLM"/>
    </source>
</evidence>
<sequence length="168" mass="16567">MWAVPADTPLSRRSVLRAAVGAAAIGVLVSACGHDEHNEPDTLLPQLEAARSDAALATAAAAAPGLSPATVAAYTEVATERGKHADALAAEITRAIGSSPTSSTTAAGGTAAAPAPARRDVVAALTRSAESASGRAVTESGYRAGLLGSIAASCTALYLVGLPEEPKP</sequence>
<keyword evidence="2" id="KW-1185">Reference proteome</keyword>
<accession>A0A1X0DEF0</accession>
<evidence type="ECO:0000313" key="1">
    <source>
        <dbReference type="EMBL" id="ORA70572.1"/>
    </source>
</evidence>
<name>A0A1X0DEF0_9MYCO</name>
<dbReference type="Proteomes" id="UP000192801">
    <property type="component" value="Unassembled WGS sequence"/>
</dbReference>
<dbReference type="RefSeq" id="WP_083030783.1">
    <property type="nucleotide sequence ID" value="NZ_AP022618.1"/>
</dbReference>
<gene>
    <name evidence="1" type="ORF">BST26_10390</name>
</gene>
<protein>
    <recommendedName>
        <fullName evidence="3">Tat pathway signal protein</fullName>
    </recommendedName>
</protein>
<evidence type="ECO:0000313" key="2">
    <source>
        <dbReference type="Proteomes" id="UP000192801"/>
    </source>
</evidence>
<proteinExistence type="predicted"/>
<reference evidence="1 2" key="1">
    <citation type="submission" date="2016-12" db="EMBL/GenBank/DDBJ databases">
        <title>The new phylogeny of genus Mycobacterium.</title>
        <authorList>
            <person name="Tortoli E."/>
            <person name="Trovato A."/>
            <person name="Cirillo D.M."/>
        </authorList>
    </citation>
    <scope>NUCLEOTIDE SEQUENCE [LARGE SCALE GENOMIC DNA]</scope>
    <source>
        <strain evidence="1 2">DSM 45130</strain>
    </source>
</reference>
<dbReference type="OrthoDB" id="4571285at2"/>
<dbReference type="AlphaFoldDB" id="A0A1X0DEF0"/>
<comment type="caution">
    <text evidence="1">The sequence shown here is derived from an EMBL/GenBank/DDBJ whole genome shotgun (WGS) entry which is preliminary data.</text>
</comment>